<feature type="transmembrane region" description="Helical" evidence="8">
    <location>
        <begin position="312"/>
        <end position="333"/>
    </location>
</feature>
<organism evidence="10 11">
    <name type="scientific">Mucilaginibacter pedocola</name>
    <dbReference type="NCBI Taxonomy" id="1792845"/>
    <lineage>
        <taxon>Bacteria</taxon>
        <taxon>Pseudomonadati</taxon>
        <taxon>Bacteroidota</taxon>
        <taxon>Sphingobacteriia</taxon>
        <taxon>Sphingobacteriales</taxon>
        <taxon>Sphingobacteriaceae</taxon>
        <taxon>Mucilaginibacter</taxon>
    </lineage>
</organism>
<feature type="domain" description="Major facilitator superfamily (MFS) profile" evidence="9">
    <location>
        <begin position="12"/>
        <end position="407"/>
    </location>
</feature>
<dbReference type="Gene3D" id="1.20.1250.20">
    <property type="entry name" value="MFS general substrate transporter like domains"/>
    <property type="match status" value="1"/>
</dbReference>
<feature type="transmembrane region" description="Helical" evidence="8">
    <location>
        <begin position="345"/>
        <end position="371"/>
    </location>
</feature>
<dbReference type="InterPro" id="IPR005829">
    <property type="entry name" value="Sugar_transporter_CS"/>
</dbReference>
<evidence type="ECO:0000256" key="1">
    <source>
        <dbReference type="ARBA" id="ARBA00003279"/>
    </source>
</evidence>
<keyword evidence="5 8" id="KW-0812">Transmembrane</keyword>
<dbReference type="RefSeq" id="WP_078346376.1">
    <property type="nucleotide sequence ID" value="NZ_MBTF01000001.1"/>
</dbReference>
<dbReference type="InterPro" id="IPR020846">
    <property type="entry name" value="MFS_dom"/>
</dbReference>
<evidence type="ECO:0000256" key="7">
    <source>
        <dbReference type="ARBA" id="ARBA00023136"/>
    </source>
</evidence>
<name>A0A1S9PML5_9SPHI</name>
<dbReference type="OrthoDB" id="9793283at2"/>
<dbReference type="CDD" id="cd17388">
    <property type="entry name" value="MFS_TetA"/>
    <property type="match status" value="1"/>
</dbReference>
<proteinExistence type="inferred from homology"/>
<feature type="transmembrane region" description="Helical" evidence="8">
    <location>
        <begin position="221"/>
        <end position="245"/>
    </location>
</feature>
<gene>
    <name evidence="10" type="ORF">BC343_03795</name>
</gene>
<dbReference type="InterPro" id="IPR001958">
    <property type="entry name" value="Tet-R_TetA/multi-R_MdtG-like"/>
</dbReference>
<feature type="transmembrane region" description="Helical" evidence="8">
    <location>
        <begin position="141"/>
        <end position="163"/>
    </location>
</feature>
<feature type="transmembrane region" description="Helical" evidence="8">
    <location>
        <begin position="112"/>
        <end position="129"/>
    </location>
</feature>
<dbReference type="PROSITE" id="PS00216">
    <property type="entry name" value="SUGAR_TRANSPORT_1"/>
    <property type="match status" value="1"/>
</dbReference>
<dbReference type="Pfam" id="PF07690">
    <property type="entry name" value="MFS_1"/>
    <property type="match status" value="2"/>
</dbReference>
<dbReference type="PANTHER" id="PTHR23504">
    <property type="entry name" value="MAJOR FACILITATOR SUPERFAMILY DOMAIN-CONTAINING PROTEIN 10"/>
    <property type="match status" value="1"/>
</dbReference>
<keyword evidence="11" id="KW-1185">Reference proteome</keyword>
<comment type="caution">
    <text evidence="10">The sequence shown here is derived from an EMBL/GenBank/DDBJ whole genome shotgun (WGS) entry which is preliminary data.</text>
</comment>
<dbReference type="EMBL" id="MBTF01000001">
    <property type="protein sequence ID" value="OOQ62179.1"/>
    <property type="molecule type" value="Genomic_DNA"/>
</dbReference>
<dbReference type="SUPFAM" id="SSF103473">
    <property type="entry name" value="MFS general substrate transporter"/>
    <property type="match status" value="1"/>
</dbReference>
<feature type="transmembrane region" description="Helical" evidence="8">
    <location>
        <begin position="288"/>
        <end position="306"/>
    </location>
</feature>
<dbReference type="STRING" id="1792845.BC343_03795"/>
<evidence type="ECO:0000256" key="5">
    <source>
        <dbReference type="ARBA" id="ARBA00022692"/>
    </source>
</evidence>
<evidence type="ECO:0000256" key="4">
    <source>
        <dbReference type="ARBA" id="ARBA00022448"/>
    </source>
</evidence>
<comment type="similarity">
    <text evidence="3">Belongs to the major facilitator superfamily. TCR/Tet family.</text>
</comment>
<evidence type="ECO:0000256" key="3">
    <source>
        <dbReference type="ARBA" id="ARBA00007520"/>
    </source>
</evidence>
<dbReference type="PROSITE" id="PS50850">
    <property type="entry name" value="MFS"/>
    <property type="match status" value="1"/>
</dbReference>
<dbReference type="GO" id="GO:0022857">
    <property type="term" value="F:transmembrane transporter activity"/>
    <property type="evidence" value="ECO:0007669"/>
    <property type="project" value="InterPro"/>
</dbReference>
<evidence type="ECO:0000313" key="11">
    <source>
        <dbReference type="Proteomes" id="UP000189739"/>
    </source>
</evidence>
<accession>A0A1S9PML5</accession>
<comment type="subcellular location">
    <subcellularLocation>
        <location evidence="2">Membrane</location>
        <topology evidence="2">Multi-pass membrane protein</topology>
    </subcellularLocation>
</comment>
<protein>
    <submittedName>
        <fullName evidence="10">Tetracycline resistance MFS efflux pump</fullName>
    </submittedName>
</protein>
<keyword evidence="6 8" id="KW-1133">Transmembrane helix</keyword>
<comment type="function">
    <text evidence="1">Resistance to tetracycline by an active tetracycline efflux. This is an energy-dependent process that decreases the accumulation of the antibiotic in whole cells. This protein functions as a metal-tetracycline/H(+) antiporter.</text>
</comment>
<reference evidence="10 11" key="1">
    <citation type="submission" date="2016-07" db="EMBL/GenBank/DDBJ databases">
        <title>Genomic analysis of zinc-resistant bacterium Mucilaginibacter pedocola TBZ30.</title>
        <authorList>
            <person name="Huang J."/>
            <person name="Tang J."/>
        </authorList>
    </citation>
    <scope>NUCLEOTIDE SEQUENCE [LARGE SCALE GENOMIC DNA]</scope>
    <source>
        <strain evidence="10 11">TBZ30</strain>
    </source>
</reference>
<feature type="transmembrane region" description="Helical" evidence="8">
    <location>
        <begin position="169"/>
        <end position="189"/>
    </location>
</feature>
<feature type="transmembrane region" description="Helical" evidence="8">
    <location>
        <begin position="54"/>
        <end position="71"/>
    </location>
</feature>
<keyword evidence="7 8" id="KW-0472">Membrane</keyword>
<dbReference type="PRINTS" id="PR01035">
    <property type="entry name" value="TCRTETA"/>
</dbReference>
<evidence type="ECO:0000256" key="6">
    <source>
        <dbReference type="ARBA" id="ARBA00022989"/>
    </source>
</evidence>
<feature type="transmembrane region" description="Helical" evidence="8">
    <location>
        <begin position="257"/>
        <end position="276"/>
    </location>
</feature>
<evidence type="ECO:0000256" key="8">
    <source>
        <dbReference type="SAM" id="Phobius"/>
    </source>
</evidence>
<sequence length="420" mass="45170">MDASAQTKKPAALGFIFVTLLIDITGFGIIIPVFPKLIENLIHGDLSAAAQWSGWLLFAYSVMQFLFAPVLGNLSDRYGRRPVLLGSLLGFAIDYAFLAFAPTIWWLFLGRIIAGITGASFTTASAYIADVSPPEKRAQNFGIIGAAFGLGFIIGPVLGGVLGQYSTKLPFLTAGALALINAAYGYFVLPESLDKAHRRPFEWRRANPVGSLMQLKKYPSVSGLIASLILIYLAAHAVQSTWTFFTMQRFQWTESLVGYSLGLVGVLSGLVQGLLIRVTIPKLGQKKSIIYGLLLYTLGLFLFAFADKSWMMFAILVVYCLGGIAGPALQGLISGQIPANEQGELQGGLTSLMSVTSIFGPIMMTNLFSYFTGQTAPVHFPGAAFFAGALLMLLSTILAVLSFKRAKESKNAAPIDVVAH</sequence>
<dbReference type="AlphaFoldDB" id="A0A1S9PML5"/>
<evidence type="ECO:0000256" key="2">
    <source>
        <dbReference type="ARBA" id="ARBA00004141"/>
    </source>
</evidence>
<dbReference type="GO" id="GO:0016020">
    <property type="term" value="C:membrane"/>
    <property type="evidence" value="ECO:0007669"/>
    <property type="project" value="UniProtKB-SubCell"/>
</dbReference>
<dbReference type="Proteomes" id="UP000189739">
    <property type="component" value="Unassembled WGS sequence"/>
</dbReference>
<feature type="transmembrane region" description="Helical" evidence="8">
    <location>
        <begin position="12"/>
        <end position="34"/>
    </location>
</feature>
<feature type="transmembrane region" description="Helical" evidence="8">
    <location>
        <begin position="83"/>
        <end position="106"/>
    </location>
</feature>
<dbReference type="InterPro" id="IPR036259">
    <property type="entry name" value="MFS_trans_sf"/>
</dbReference>
<dbReference type="PANTHER" id="PTHR23504:SF15">
    <property type="entry name" value="MAJOR FACILITATOR SUPERFAMILY (MFS) PROFILE DOMAIN-CONTAINING PROTEIN"/>
    <property type="match status" value="1"/>
</dbReference>
<keyword evidence="4" id="KW-0813">Transport</keyword>
<dbReference type="InterPro" id="IPR011701">
    <property type="entry name" value="MFS"/>
</dbReference>
<evidence type="ECO:0000259" key="9">
    <source>
        <dbReference type="PROSITE" id="PS50850"/>
    </source>
</evidence>
<evidence type="ECO:0000313" key="10">
    <source>
        <dbReference type="EMBL" id="OOQ62179.1"/>
    </source>
</evidence>
<feature type="transmembrane region" description="Helical" evidence="8">
    <location>
        <begin position="383"/>
        <end position="403"/>
    </location>
</feature>